<dbReference type="Gene3D" id="3.30.710.10">
    <property type="entry name" value="Potassium Channel Kv1.1, Chain A"/>
    <property type="match status" value="1"/>
</dbReference>
<proteinExistence type="predicted"/>
<dbReference type="GO" id="GO:0051260">
    <property type="term" value="P:protein homooligomerization"/>
    <property type="evidence" value="ECO:0007669"/>
    <property type="project" value="InterPro"/>
</dbReference>
<reference evidence="2 3" key="1">
    <citation type="submission" date="2020-06" db="EMBL/GenBank/DDBJ databases">
        <authorList>
            <person name="Li R."/>
            <person name="Bekaert M."/>
        </authorList>
    </citation>
    <scope>NUCLEOTIDE SEQUENCE [LARGE SCALE GENOMIC DNA]</scope>
    <source>
        <strain evidence="3">wild</strain>
    </source>
</reference>
<dbReference type="InterPro" id="IPR003131">
    <property type="entry name" value="T1-type_BTB"/>
</dbReference>
<feature type="domain" description="BTB" evidence="1">
    <location>
        <begin position="16"/>
        <end position="116"/>
    </location>
</feature>
<evidence type="ECO:0000259" key="1">
    <source>
        <dbReference type="SMART" id="SM00225"/>
    </source>
</evidence>
<dbReference type="EMBL" id="CACVKT020008141">
    <property type="protein sequence ID" value="CAC5413474.1"/>
    <property type="molecule type" value="Genomic_DNA"/>
</dbReference>
<evidence type="ECO:0000313" key="3">
    <source>
        <dbReference type="Proteomes" id="UP000507470"/>
    </source>
</evidence>
<dbReference type="AlphaFoldDB" id="A0A6J8DY26"/>
<dbReference type="InterPro" id="IPR011333">
    <property type="entry name" value="SKP1/BTB/POZ_sf"/>
</dbReference>
<dbReference type="SUPFAM" id="SSF54695">
    <property type="entry name" value="POZ domain"/>
    <property type="match status" value="1"/>
</dbReference>
<organism evidence="2 3">
    <name type="scientific">Mytilus coruscus</name>
    <name type="common">Sea mussel</name>
    <dbReference type="NCBI Taxonomy" id="42192"/>
    <lineage>
        <taxon>Eukaryota</taxon>
        <taxon>Metazoa</taxon>
        <taxon>Spiralia</taxon>
        <taxon>Lophotrochozoa</taxon>
        <taxon>Mollusca</taxon>
        <taxon>Bivalvia</taxon>
        <taxon>Autobranchia</taxon>
        <taxon>Pteriomorphia</taxon>
        <taxon>Mytilida</taxon>
        <taxon>Mytiloidea</taxon>
        <taxon>Mytilidae</taxon>
        <taxon>Mytilinae</taxon>
        <taxon>Mytilus</taxon>
    </lineage>
</organism>
<name>A0A6J8DY26_MYTCO</name>
<accession>A0A6J8DY26</accession>
<dbReference type="PANTHER" id="PTHR14499:SF145">
    <property type="entry name" value="POTASSIUM CHANNEL REGULATORY PROTEIN-LIKE"/>
    <property type="match status" value="1"/>
</dbReference>
<dbReference type="SMART" id="SM00225">
    <property type="entry name" value="BTB"/>
    <property type="match status" value="1"/>
</dbReference>
<dbReference type="OrthoDB" id="2414723at2759"/>
<evidence type="ECO:0000313" key="2">
    <source>
        <dbReference type="EMBL" id="CAC5413474.1"/>
    </source>
</evidence>
<dbReference type="PANTHER" id="PTHR14499">
    <property type="entry name" value="POTASSIUM CHANNEL TETRAMERIZATION DOMAIN-CONTAINING"/>
    <property type="match status" value="1"/>
</dbReference>
<gene>
    <name evidence="2" type="ORF">MCOR_46359</name>
</gene>
<protein>
    <submittedName>
        <fullName evidence="2">KCTD7_14</fullName>
    </submittedName>
</protein>
<dbReference type="Pfam" id="PF02214">
    <property type="entry name" value="BTB_2"/>
    <property type="match status" value="1"/>
</dbReference>
<dbReference type="InterPro" id="IPR000210">
    <property type="entry name" value="BTB/POZ_dom"/>
</dbReference>
<sequence>MESRLENLNISEQFPEVITINVGGFIFTTTIGTLRKYPQSGLALMFGNNSKNVLKDKDGNYFIDRNGKYFEYILSYLRDESCLPPVKIFKQVLVEAKFYNLKTLVTKLETCETKYDFSAKFPNVTPTYHAIREKISRFGLKTTLLITLNDTSNQKWDGWPSSSGNFYFKTGS</sequence>
<keyword evidence="3" id="KW-1185">Reference proteome</keyword>
<dbReference type="Proteomes" id="UP000507470">
    <property type="component" value="Unassembled WGS sequence"/>
</dbReference>